<geneLocation type="plasmid" evidence="2 3">
    <name>pCY360</name>
</geneLocation>
<dbReference type="KEGG" id="bpb:bpr_II174"/>
<organism evidence="2 3">
    <name type="scientific">Butyrivibrio proteoclasticus (strain ATCC 51982 / DSM 14932 / B316)</name>
    <name type="common">Clostridium proteoclasticum</name>
    <dbReference type="NCBI Taxonomy" id="515622"/>
    <lineage>
        <taxon>Bacteria</taxon>
        <taxon>Bacillati</taxon>
        <taxon>Bacillota</taxon>
        <taxon>Clostridia</taxon>
        <taxon>Lachnospirales</taxon>
        <taxon>Lachnospiraceae</taxon>
        <taxon>Butyrivibrio</taxon>
    </lineage>
</organism>
<dbReference type="HOGENOM" id="CLU_1324402_0_0_9"/>
<dbReference type="Proteomes" id="UP000001299">
    <property type="component" value="Plasmid pCY360"/>
</dbReference>
<keyword evidence="2" id="KW-0614">Plasmid</keyword>
<evidence type="ECO:0000313" key="3">
    <source>
        <dbReference type="Proteomes" id="UP000001299"/>
    </source>
</evidence>
<keyword evidence="1" id="KW-0472">Membrane</keyword>
<feature type="transmembrane region" description="Helical" evidence="1">
    <location>
        <begin position="54"/>
        <end position="76"/>
    </location>
</feature>
<dbReference type="AlphaFoldDB" id="E0S3Y0"/>
<proteinExistence type="predicted"/>
<reference evidence="2 3" key="1">
    <citation type="journal article" date="2010" name="PLoS ONE">
        <title>The glycobiome of the rumen bacterium Butyrivibrio proteoclasticus B316(T) highlights adaptation to a polysaccharide-rich environment.</title>
        <authorList>
            <person name="Kelly W.J."/>
            <person name="Leahy S.C."/>
            <person name="Altermann E."/>
            <person name="Yeoman C.J."/>
            <person name="Dunne J.C."/>
            <person name="Kong Z."/>
            <person name="Pacheco D.M."/>
            <person name="Li D."/>
            <person name="Noel S.J."/>
            <person name="Moon C.D."/>
            <person name="Cookson A.L."/>
            <person name="Attwood G.T."/>
        </authorList>
    </citation>
    <scope>NUCLEOTIDE SEQUENCE [LARGE SCALE GENOMIC DNA]</scope>
    <source>
        <strain evidence="3">ATCC 51982 / DSM 14932 / B316</strain>
        <plasmid evidence="3">Plasmid pCY360</plasmid>
    </source>
</reference>
<protein>
    <submittedName>
        <fullName evidence="2">Uncharacterized protein</fullName>
    </submittedName>
</protein>
<dbReference type="EMBL" id="CP001812">
    <property type="protein sequence ID" value="ADL36112.1"/>
    <property type="molecule type" value="Genomic_DNA"/>
</dbReference>
<gene>
    <name evidence="2" type="ordered locus">bpr_II174</name>
</gene>
<evidence type="ECO:0000313" key="2">
    <source>
        <dbReference type="EMBL" id="ADL36112.1"/>
    </source>
</evidence>
<keyword evidence="1" id="KW-1133">Transmembrane helix</keyword>
<feature type="transmembrane region" description="Helical" evidence="1">
    <location>
        <begin position="82"/>
        <end position="103"/>
    </location>
</feature>
<sequence length="207" mass="24118">MESYLYITSQNIPGAELFMFSFCILVFSAIFDIVFTFTGLFYKGDALHRSKYHSMIIMTTEILAMIGLSLAVIFAFMSGNWFYKSIFILLFCVCVILFSNTVLSTLRIFRTKKTFNEMEAVYELIKENDKKDQPNLLFEYFMTRKRNLKSRLLSEGYCSKKDLLLLKNVFRYSTKDEVRCFVLSKMIMDEDNNKADSDTTPDNTASQ</sequence>
<name>E0S3Y0_BUTPB</name>
<accession>E0S3Y0</accession>
<keyword evidence="3" id="KW-1185">Reference proteome</keyword>
<keyword evidence="1" id="KW-0812">Transmembrane</keyword>
<feature type="transmembrane region" description="Helical" evidence="1">
    <location>
        <begin position="17"/>
        <end position="42"/>
    </location>
</feature>
<evidence type="ECO:0000256" key="1">
    <source>
        <dbReference type="SAM" id="Phobius"/>
    </source>
</evidence>